<dbReference type="InterPro" id="IPR029052">
    <property type="entry name" value="Metallo-depent_PP-like"/>
</dbReference>
<evidence type="ECO:0000256" key="1">
    <source>
        <dbReference type="ARBA" id="ARBA00022723"/>
    </source>
</evidence>
<evidence type="ECO:0000256" key="2">
    <source>
        <dbReference type="ARBA" id="ARBA00022801"/>
    </source>
</evidence>
<dbReference type="EMBL" id="JABSTR010000004">
    <property type="protein sequence ID" value="KAH9366452.1"/>
    <property type="molecule type" value="Genomic_DNA"/>
</dbReference>
<dbReference type="GO" id="GO:0004722">
    <property type="term" value="F:protein serine/threonine phosphatase activity"/>
    <property type="evidence" value="ECO:0007669"/>
    <property type="project" value="InterPro"/>
</dbReference>
<dbReference type="AlphaFoldDB" id="A0A9J6FWL3"/>
<dbReference type="Proteomes" id="UP000821853">
    <property type="component" value="Chromosome 2"/>
</dbReference>
<name>A0A9J6FWL3_HAELO</name>
<keyword evidence="7" id="KW-1185">Reference proteome</keyword>
<dbReference type="InterPro" id="IPR006186">
    <property type="entry name" value="Ser/Thr-sp_prot-phosphatase"/>
</dbReference>
<accession>A0A9J6FWL3</accession>
<organism evidence="6 7">
    <name type="scientific">Haemaphysalis longicornis</name>
    <name type="common">Bush tick</name>
    <dbReference type="NCBI Taxonomy" id="44386"/>
    <lineage>
        <taxon>Eukaryota</taxon>
        <taxon>Metazoa</taxon>
        <taxon>Ecdysozoa</taxon>
        <taxon>Arthropoda</taxon>
        <taxon>Chelicerata</taxon>
        <taxon>Arachnida</taxon>
        <taxon>Acari</taxon>
        <taxon>Parasitiformes</taxon>
        <taxon>Ixodida</taxon>
        <taxon>Ixodoidea</taxon>
        <taxon>Ixodidae</taxon>
        <taxon>Haemaphysalinae</taxon>
        <taxon>Haemaphysalis</taxon>
    </lineage>
</organism>
<keyword evidence="2" id="KW-0378">Hydrolase</keyword>
<dbReference type="InterPro" id="IPR047129">
    <property type="entry name" value="PPA2-like"/>
</dbReference>
<keyword evidence="1" id="KW-0479">Metal-binding</keyword>
<feature type="region of interest" description="Disordered" evidence="4">
    <location>
        <begin position="194"/>
        <end position="225"/>
    </location>
</feature>
<gene>
    <name evidence="6" type="ORF">HPB48_023000</name>
</gene>
<keyword evidence="3" id="KW-0464">Manganese</keyword>
<proteinExistence type="predicted"/>
<feature type="domain" description="Serine/threonine specific protein phosphatases" evidence="5">
    <location>
        <begin position="62"/>
        <end position="225"/>
    </location>
</feature>
<evidence type="ECO:0000256" key="3">
    <source>
        <dbReference type="ARBA" id="ARBA00023211"/>
    </source>
</evidence>
<reference evidence="6 7" key="1">
    <citation type="journal article" date="2020" name="Cell">
        <title>Large-Scale Comparative Analyses of Tick Genomes Elucidate Their Genetic Diversity and Vector Capacities.</title>
        <authorList>
            <consortium name="Tick Genome and Microbiome Consortium (TIGMIC)"/>
            <person name="Jia N."/>
            <person name="Wang J."/>
            <person name="Shi W."/>
            <person name="Du L."/>
            <person name="Sun Y."/>
            <person name="Zhan W."/>
            <person name="Jiang J.F."/>
            <person name="Wang Q."/>
            <person name="Zhang B."/>
            <person name="Ji P."/>
            <person name="Bell-Sakyi L."/>
            <person name="Cui X.M."/>
            <person name="Yuan T.T."/>
            <person name="Jiang B.G."/>
            <person name="Yang W.F."/>
            <person name="Lam T.T."/>
            <person name="Chang Q.C."/>
            <person name="Ding S.J."/>
            <person name="Wang X.J."/>
            <person name="Zhu J.G."/>
            <person name="Ruan X.D."/>
            <person name="Zhao L."/>
            <person name="Wei J.T."/>
            <person name="Ye R.Z."/>
            <person name="Que T.C."/>
            <person name="Du C.H."/>
            <person name="Zhou Y.H."/>
            <person name="Cheng J.X."/>
            <person name="Dai P.F."/>
            <person name="Guo W.B."/>
            <person name="Han X.H."/>
            <person name="Huang E.J."/>
            <person name="Li L.F."/>
            <person name="Wei W."/>
            <person name="Gao Y.C."/>
            <person name="Liu J.Z."/>
            <person name="Shao H.Z."/>
            <person name="Wang X."/>
            <person name="Wang C.C."/>
            <person name="Yang T.C."/>
            <person name="Huo Q.B."/>
            <person name="Li W."/>
            <person name="Chen H.Y."/>
            <person name="Chen S.E."/>
            <person name="Zhou L.G."/>
            <person name="Ni X.B."/>
            <person name="Tian J.H."/>
            <person name="Sheng Y."/>
            <person name="Liu T."/>
            <person name="Pan Y.S."/>
            <person name="Xia L.Y."/>
            <person name="Li J."/>
            <person name="Zhao F."/>
            <person name="Cao W.C."/>
        </authorList>
    </citation>
    <scope>NUCLEOTIDE SEQUENCE [LARGE SCALE GENOMIC DNA]</scope>
    <source>
        <strain evidence="6">HaeL-2018</strain>
    </source>
</reference>
<evidence type="ECO:0000313" key="7">
    <source>
        <dbReference type="Proteomes" id="UP000821853"/>
    </source>
</evidence>
<dbReference type="PANTHER" id="PTHR45619">
    <property type="entry name" value="SERINE/THREONINE-PROTEIN PHOSPHATASE PP2A-RELATED"/>
    <property type="match status" value="1"/>
</dbReference>
<comment type="caution">
    <text evidence="6">The sequence shown here is derived from an EMBL/GenBank/DDBJ whole genome shotgun (WGS) entry which is preliminary data.</text>
</comment>
<dbReference type="SUPFAM" id="SSF56300">
    <property type="entry name" value="Metallo-dependent phosphatases"/>
    <property type="match status" value="1"/>
</dbReference>
<evidence type="ECO:0000256" key="4">
    <source>
        <dbReference type="SAM" id="MobiDB-lite"/>
    </source>
</evidence>
<evidence type="ECO:0000313" key="6">
    <source>
        <dbReference type="EMBL" id="KAH9366452.1"/>
    </source>
</evidence>
<sequence length="225" mass="25261">MLSLKTSRPTLCRLIQLSGRRSTIPARTVPTTGVRSFDMNGGAGDVSALDRHIQQLRRCETIDESDVRRLRFKAQGILPEQGNVRQVDSLVTICGGQFYDLKELFTGDFVDRGFYGVETVLLLLALKETTSRSVTRVYAFYDGSASKYSSANVWGYLKELLYYLSFSAPFTKGVSAAMTLDQLQINEPMCDVLRTNPQDRAGRPAQSRRPLRQRRGATEFNTTNE</sequence>
<dbReference type="Gene3D" id="3.60.21.10">
    <property type="match status" value="1"/>
</dbReference>
<evidence type="ECO:0000259" key="5">
    <source>
        <dbReference type="SMART" id="SM00156"/>
    </source>
</evidence>
<dbReference type="GO" id="GO:0046872">
    <property type="term" value="F:metal ion binding"/>
    <property type="evidence" value="ECO:0007669"/>
    <property type="project" value="UniProtKB-KW"/>
</dbReference>
<dbReference type="SMART" id="SM00156">
    <property type="entry name" value="PP2Ac"/>
    <property type="match status" value="1"/>
</dbReference>
<protein>
    <recommendedName>
        <fullName evidence="5">Serine/threonine specific protein phosphatases domain-containing protein</fullName>
    </recommendedName>
</protein>
<dbReference type="VEuPathDB" id="VectorBase:HLOH_062463"/>